<dbReference type="NCBIfam" id="NF037980">
    <property type="entry name" value="T2SS_GspK"/>
    <property type="match status" value="1"/>
</dbReference>
<proteinExistence type="inferred from homology"/>
<dbReference type="Proteomes" id="UP000254794">
    <property type="component" value="Unassembled WGS sequence"/>
</dbReference>
<evidence type="ECO:0000259" key="13">
    <source>
        <dbReference type="Pfam" id="PF21687"/>
    </source>
</evidence>
<dbReference type="PANTHER" id="PTHR38831:SF1">
    <property type="entry name" value="TYPE II SECRETION SYSTEM PROTEIN K-RELATED"/>
    <property type="match status" value="1"/>
</dbReference>
<keyword evidence="9 10" id="KW-0472">Membrane</keyword>
<keyword evidence="7" id="KW-0653">Protein transport</keyword>
<dbReference type="GO" id="GO:0009306">
    <property type="term" value="P:protein secretion"/>
    <property type="evidence" value="ECO:0007669"/>
    <property type="project" value="InterPro"/>
</dbReference>
<organism evidence="14 15">
    <name type="scientific">Legionella busanensis</name>
    <dbReference type="NCBI Taxonomy" id="190655"/>
    <lineage>
        <taxon>Bacteria</taxon>
        <taxon>Pseudomonadati</taxon>
        <taxon>Pseudomonadota</taxon>
        <taxon>Gammaproteobacteria</taxon>
        <taxon>Legionellales</taxon>
        <taxon>Legionellaceae</taxon>
        <taxon>Legionella</taxon>
    </lineage>
</organism>
<dbReference type="InterPro" id="IPR038072">
    <property type="entry name" value="GspK_central_sf"/>
</dbReference>
<keyword evidence="5 10" id="KW-0997">Cell inner membrane</keyword>
<evidence type="ECO:0000259" key="12">
    <source>
        <dbReference type="Pfam" id="PF03934"/>
    </source>
</evidence>
<dbReference type="PIRSF" id="PIRSF002786">
    <property type="entry name" value="XcpX"/>
    <property type="match status" value="1"/>
</dbReference>
<gene>
    <name evidence="14" type="primary">lspK</name>
    <name evidence="14" type="ORF">NCTC13316_01371</name>
</gene>
<keyword evidence="3 10" id="KW-0813">Transport</keyword>
<dbReference type="InterPro" id="IPR005628">
    <property type="entry name" value="GspK"/>
</dbReference>
<name>A0A378JIZ8_9GAMM</name>
<dbReference type="InterPro" id="IPR049031">
    <property type="entry name" value="T2SSK_SAM-like_1st"/>
</dbReference>
<evidence type="ECO:0000256" key="11">
    <source>
        <dbReference type="SAM" id="Phobius"/>
    </source>
</evidence>
<evidence type="ECO:0000256" key="1">
    <source>
        <dbReference type="ARBA" id="ARBA00004533"/>
    </source>
</evidence>
<dbReference type="AlphaFoldDB" id="A0A378JIZ8"/>
<evidence type="ECO:0000256" key="2">
    <source>
        <dbReference type="ARBA" id="ARBA00007246"/>
    </source>
</evidence>
<feature type="domain" description="T2SS protein K first SAM-like" evidence="13">
    <location>
        <begin position="115"/>
        <end position="214"/>
    </location>
</feature>
<dbReference type="OrthoDB" id="9788973at2"/>
<sequence>MQVKVVTNISVNIYGKGSALISALFIMTLVAIAATAMSIRLQLDIYRTQLTITSDKLYLASQAIAFWAMGDLANVKNQYTIADKQGKVKDFPKQYSSIYPNVAISGSLYDLQAFFNLNNLSDKNYYPVFLKFLSNVLAKTPPQDQERLAVAIFQWLTPYTPGRGNDEFITYYLKQKPPYYPSKQLFQSVSELRLVRGVTGEIYQQLSPFITTLPTVTPININTAPRKVLMALGNKFSDEQIADIMNARGKTGILNEQKLNQLLKKLNLRKELVTIESEYFLSIAYVKLNDLSLINYTILKRTKDREGKLSVNLISESLNTL</sequence>
<dbReference type="SUPFAM" id="SSF158544">
    <property type="entry name" value="GspK insert domain-like"/>
    <property type="match status" value="1"/>
</dbReference>
<evidence type="ECO:0000256" key="10">
    <source>
        <dbReference type="PIRNR" id="PIRNR002786"/>
    </source>
</evidence>
<accession>A0A378JIZ8</accession>
<dbReference type="PANTHER" id="PTHR38831">
    <property type="entry name" value="TYPE II SECRETION SYSTEM PROTEIN K"/>
    <property type="match status" value="1"/>
</dbReference>
<feature type="transmembrane region" description="Helical" evidence="11">
    <location>
        <begin position="20"/>
        <end position="39"/>
    </location>
</feature>
<protein>
    <recommendedName>
        <fullName evidence="10">Type II secretion system protein K</fullName>
    </recommendedName>
</protein>
<evidence type="ECO:0000313" key="15">
    <source>
        <dbReference type="Proteomes" id="UP000254794"/>
    </source>
</evidence>
<evidence type="ECO:0000256" key="9">
    <source>
        <dbReference type="ARBA" id="ARBA00023136"/>
    </source>
</evidence>
<keyword evidence="6 11" id="KW-0812">Transmembrane</keyword>
<keyword evidence="15" id="KW-1185">Reference proteome</keyword>
<dbReference type="RefSeq" id="WP_115330923.1">
    <property type="nucleotide sequence ID" value="NZ_CAAAHP010000001.1"/>
</dbReference>
<evidence type="ECO:0000256" key="6">
    <source>
        <dbReference type="ARBA" id="ARBA00022692"/>
    </source>
</evidence>
<dbReference type="Gene3D" id="3.30.1300.30">
    <property type="entry name" value="GSPII I/J protein-like"/>
    <property type="match status" value="1"/>
</dbReference>
<dbReference type="Pfam" id="PF03934">
    <property type="entry name" value="T2SSK"/>
    <property type="match status" value="1"/>
</dbReference>
<comment type="subcellular location">
    <subcellularLocation>
        <location evidence="1 10">Cell inner membrane</location>
    </subcellularLocation>
</comment>
<keyword evidence="4 10" id="KW-1003">Cell membrane</keyword>
<evidence type="ECO:0000256" key="5">
    <source>
        <dbReference type="ARBA" id="ARBA00022519"/>
    </source>
</evidence>
<feature type="domain" description="T2SS protein K second SAM-like" evidence="12">
    <location>
        <begin position="219"/>
        <end position="263"/>
    </location>
</feature>
<evidence type="ECO:0000256" key="8">
    <source>
        <dbReference type="ARBA" id="ARBA00022989"/>
    </source>
</evidence>
<dbReference type="EMBL" id="UGOD01000001">
    <property type="protein sequence ID" value="STX51276.1"/>
    <property type="molecule type" value="Genomic_DNA"/>
</dbReference>
<evidence type="ECO:0000256" key="7">
    <source>
        <dbReference type="ARBA" id="ARBA00022927"/>
    </source>
</evidence>
<dbReference type="Pfam" id="PF21687">
    <property type="entry name" value="T2SSK_1st"/>
    <property type="match status" value="1"/>
</dbReference>
<reference evidence="14 15" key="1">
    <citation type="submission" date="2018-06" db="EMBL/GenBank/DDBJ databases">
        <authorList>
            <consortium name="Pathogen Informatics"/>
            <person name="Doyle S."/>
        </authorList>
    </citation>
    <scope>NUCLEOTIDE SEQUENCE [LARGE SCALE GENOMIC DNA]</scope>
    <source>
        <strain evidence="14 15">NCTC13316</strain>
    </source>
</reference>
<dbReference type="InterPro" id="IPR049179">
    <property type="entry name" value="T2SSK_SAM-like_2nd"/>
</dbReference>
<dbReference type="Gene3D" id="1.10.40.60">
    <property type="entry name" value="EpsJ-like"/>
    <property type="match status" value="2"/>
</dbReference>
<keyword evidence="8 11" id="KW-1133">Transmembrane helix</keyword>
<evidence type="ECO:0000256" key="4">
    <source>
        <dbReference type="ARBA" id="ARBA00022475"/>
    </source>
</evidence>
<comment type="similarity">
    <text evidence="2 10">Belongs to the GSP K family.</text>
</comment>
<evidence type="ECO:0000256" key="3">
    <source>
        <dbReference type="ARBA" id="ARBA00022448"/>
    </source>
</evidence>
<dbReference type="GO" id="GO:0005886">
    <property type="term" value="C:plasma membrane"/>
    <property type="evidence" value="ECO:0007669"/>
    <property type="project" value="UniProtKB-SubCell"/>
</dbReference>
<evidence type="ECO:0000313" key="14">
    <source>
        <dbReference type="EMBL" id="STX51276.1"/>
    </source>
</evidence>